<dbReference type="Gene3D" id="1.10.287.70">
    <property type="match status" value="1"/>
</dbReference>
<dbReference type="PROSITE" id="PS50088">
    <property type="entry name" value="ANK_REPEAT"/>
    <property type="match status" value="1"/>
</dbReference>
<feature type="transmembrane region" description="Helical" evidence="12">
    <location>
        <begin position="780"/>
        <end position="798"/>
    </location>
</feature>
<keyword evidence="10" id="KW-0407">Ion channel</keyword>
<keyword evidence="7 11" id="KW-0040">ANK repeat</keyword>
<keyword evidence="15" id="KW-1185">Reference proteome</keyword>
<evidence type="ECO:0000256" key="12">
    <source>
        <dbReference type="SAM" id="Phobius"/>
    </source>
</evidence>
<evidence type="ECO:0000256" key="5">
    <source>
        <dbReference type="ARBA" id="ARBA00022737"/>
    </source>
</evidence>
<evidence type="ECO:0000259" key="13">
    <source>
        <dbReference type="Pfam" id="PF00520"/>
    </source>
</evidence>
<dbReference type="PANTHER" id="PTHR47143:SF4">
    <property type="entry name" value="TRANSIENT RECEPTOR POTENTIAL CATION CHANNEL PROTEIN PAINLESS"/>
    <property type="match status" value="1"/>
</dbReference>
<keyword evidence="3" id="KW-0716">Sensory transduction</keyword>
<name>A0A9N9RVQ3_9DIPT</name>
<feature type="transmembrane region" description="Helical" evidence="12">
    <location>
        <begin position="699"/>
        <end position="716"/>
    </location>
</feature>
<accession>A0A9N9RVQ3</accession>
<dbReference type="SMART" id="SM00248">
    <property type="entry name" value="ANK"/>
    <property type="match status" value="4"/>
</dbReference>
<dbReference type="Proteomes" id="UP001153620">
    <property type="component" value="Chromosome 2"/>
</dbReference>
<evidence type="ECO:0000256" key="10">
    <source>
        <dbReference type="ARBA" id="ARBA00023303"/>
    </source>
</evidence>
<keyword evidence="9 12" id="KW-0472">Membrane</keyword>
<protein>
    <recommendedName>
        <fullName evidence="13">Ion transport domain-containing protein</fullName>
    </recommendedName>
</protein>
<gene>
    <name evidence="14" type="ORF">CHIRRI_LOCUS7296</name>
</gene>
<sequence>MIKSQQENLNHLKTAFEEQNEKEFRFLLETYAYNVNVSLHSTGTESSLMEHILSTPKSSNFIKICFKYGESFHKKNSGGFYLLDYAIKSLCAENLKTLVDHLNMPTLKTQTHHMVSYSEVVNNNNFLHDVLQSLTSENKDECQEMIEILLKLGCNPNHFNAEHITPFEFLLDKIQNDQIKNDLIQTFLNNSIPRIEISDSEYNRSFVCNLKSEKLIIRNRSVTDIANLLELIDQGNEDEFVTMLQETELQNQILYHFIELIKKCIEMNFVEGVKKLLLKTPQNETYKGYYIDSLNPTMIKCEIDDKPLLFYPIKMNRPKIVKVFLDLDCAQFQSELHSYSVLHEICSMNNAGCDKDFQQCFNLIIKDRRCDYNLVNGFDHNRKTPLMYACENDHKDIIYELLRRGAYIGHECIVNNLSEDIFKKVLDESIVPTSDISDQNCAVQINYKFLIPPKYSLTRHDETKALKLIASQPRFKNLMIHPVLTSYLELKWKRVNVLVYIALFLYFIFFVYLSLFILNFFSNDLYNGKSINNLKDEIGSRIGIAEFSSTITQINELENINVLDALFGKRKKREANPYTDSSIHFPTDEPEITKTSQMPGTFWNYPFENNDQTKHLNVSVQKYQNLKEYIASNKMSYTICLIGTLILTFCEIIQLIFSWKTYFFKLSNWVDWTLLFLAYVVLLNIFANDVESFRKLRAVLFLVIAVQSFILLSRVSKLSLQLEIFKKVSKTFIKFIMLYFMLLFAFAMAFNTLYGTKIAVQKSEDGDNNSKDNKQQEEDYNGFENILISVITVIRMMLSDFDKMKLEPDDRFNSVIFLTFVLLITIILFNLLNALAINDTQQIMKSAEIVDVRKRISIVGNCERILALLKVEFFNIYSNLIPNGQIIIKINKDNHVRVRTAIVESQPTEKVYIIESECIDMVPLSDESNKTLPKVYTKVLIPQLFPYEKLYVYLEKFNLLNLNLSLGIENIEKIINHVKYSIESNISNA</sequence>
<feature type="transmembrane region" description="Helical" evidence="12">
    <location>
        <begin position="814"/>
        <end position="836"/>
    </location>
</feature>
<organism evidence="14 15">
    <name type="scientific">Chironomus riparius</name>
    <dbReference type="NCBI Taxonomy" id="315576"/>
    <lineage>
        <taxon>Eukaryota</taxon>
        <taxon>Metazoa</taxon>
        <taxon>Ecdysozoa</taxon>
        <taxon>Arthropoda</taxon>
        <taxon>Hexapoda</taxon>
        <taxon>Insecta</taxon>
        <taxon>Pterygota</taxon>
        <taxon>Neoptera</taxon>
        <taxon>Endopterygota</taxon>
        <taxon>Diptera</taxon>
        <taxon>Nematocera</taxon>
        <taxon>Chironomoidea</taxon>
        <taxon>Chironomidae</taxon>
        <taxon>Chironominae</taxon>
        <taxon>Chironomus</taxon>
    </lineage>
</organism>
<evidence type="ECO:0000256" key="6">
    <source>
        <dbReference type="ARBA" id="ARBA00022989"/>
    </source>
</evidence>
<dbReference type="AlphaFoldDB" id="A0A9N9RVQ3"/>
<dbReference type="InterPro" id="IPR052076">
    <property type="entry name" value="TRP_cation_channel"/>
</dbReference>
<proteinExistence type="predicted"/>
<dbReference type="OrthoDB" id="7773197at2759"/>
<evidence type="ECO:0000256" key="2">
    <source>
        <dbReference type="ARBA" id="ARBA00022448"/>
    </source>
</evidence>
<evidence type="ECO:0000256" key="3">
    <source>
        <dbReference type="ARBA" id="ARBA00022606"/>
    </source>
</evidence>
<dbReference type="PANTHER" id="PTHR47143">
    <property type="entry name" value="TRANSIENT RECEPTOR POTENTIAL CATION CHANNEL PROTEIN PAINLESS"/>
    <property type="match status" value="1"/>
</dbReference>
<evidence type="ECO:0000256" key="7">
    <source>
        <dbReference type="ARBA" id="ARBA00023043"/>
    </source>
</evidence>
<feature type="repeat" description="ANK" evidence="11">
    <location>
        <begin position="381"/>
        <end position="406"/>
    </location>
</feature>
<dbReference type="InterPro" id="IPR036770">
    <property type="entry name" value="Ankyrin_rpt-contain_sf"/>
</dbReference>
<feature type="transmembrane region" description="Helical" evidence="12">
    <location>
        <begin position="736"/>
        <end position="754"/>
    </location>
</feature>
<dbReference type="GO" id="GO:0005216">
    <property type="term" value="F:monoatomic ion channel activity"/>
    <property type="evidence" value="ECO:0007669"/>
    <property type="project" value="InterPro"/>
</dbReference>
<reference evidence="14" key="2">
    <citation type="submission" date="2022-10" db="EMBL/GenBank/DDBJ databases">
        <authorList>
            <consortium name="ENA_rothamsted_submissions"/>
            <consortium name="culmorum"/>
            <person name="King R."/>
        </authorList>
    </citation>
    <scope>NUCLEOTIDE SEQUENCE</scope>
</reference>
<dbReference type="InterPro" id="IPR005821">
    <property type="entry name" value="Ion_trans_dom"/>
</dbReference>
<evidence type="ECO:0000256" key="8">
    <source>
        <dbReference type="ARBA" id="ARBA00023065"/>
    </source>
</evidence>
<keyword evidence="5" id="KW-0677">Repeat</keyword>
<evidence type="ECO:0000256" key="4">
    <source>
        <dbReference type="ARBA" id="ARBA00022692"/>
    </source>
</evidence>
<dbReference type="SUPFAM" id="SSF48403">
    <property type="entry name" value="Ankyrin repeat"/>
    <property type="match status" value="2"/>
</dbReference>
<dbReference type="GO" id="GO:0034703">
    <property type="term" value="C:cation channel complex"/>
    <property type="evidence" value="ECO:0007669"/>
    <property type="project" value="UniProtKB-ARBA"/>
</dbReference>
<comment type="subcellular location">
    <subcellularLocation>
        <location evidence="1">Membrane</location>
        <topology evidence="1">Multi-pass membrane protein</topology>
    </subcellularLocation>
</comment>
<dbReference type="Gene3D" id="1.25.40.20">
    <property type="entry name" value="Ankyrin repeat-containing domain"/>
    <property type="match status" value="2"/>
</dbReference>
<dbReference type="Pfam" id="PF00023">
    <property type="entry name" value="Ank"/>
    <property type="match status" value="1"/>
</dbReference>
<feature type="domain" description="Ion transport" evidence="13">
    <location>
        <begin position="634"/>
        <end position="846"/>
    </location>
</feature>
<evidence type="ECO:0000313" key="14">
    <source>
        <dbReference type="EMBL" id="CAG9804407.1"/>
    </source>
</evidence>
<feature type="transmembrane region" description="Helical" evidence="12">
    <location>
        <begin position="497"/>
        <end position="521"/>
    </location>
</feature>
<evidence type="ECO:0000256" key="9">
    <source>
        <dbReference type="ARBA" id="ARBA00023136"/>
    </source>
</evidence>
<keyword evidence="2" id="KW-0813">Transport</keyword>
<evidence type="ECO:0000256" key="1">
    <source>
        <dbReference type="ARBA" id="ARBA00004141"/>
    </source>
</evidence>
<reference evidence="14" key="1">
    <citation type="submission" date="2022-01" db="EMBL/GenBank/DDBJ databases">
        <authorList>
            <person name="King R."/>
        </authorList>
    </citation>
    <scope>NUCLEOTIDE SEQUENCE</scope>
</reference>
<evidence type="ECO:0000256" key="11">
    <source>
        <dbReference type="PROSITE-ProRule" id="PRU00023"/>
    </source>
</evidence>
<keyword evidence="6 12" id="KW-1133">Transmembrane helix</keyword>
<dbReference type="PROSITE" id="PS50297">
    <property type="entry name" value="ANK_REP_REGION"/>
    <property type="match status" value="1"/>
</dbReference>
<feature type="transmembrane region" description="Helical" evidence="12">
    <location>
        <begin position="669"/>
        <end position="687"/>
    </location>
</feature>
<keyword evidence="4 12" id="KW-0812">Transmembrane</keyword>
<evidence type="ECO:0000313" key="15">
    <source>
        <dbReference type="Proteomes" id="UP001153620"/>
    </source>
</evidence>
<dbReference type="InterPro" id="IPR002110">
    <property type="entry name" value="Ankyrin_rpt"/>
</dbReference>
<dbReference type="Pfam" id="PF00520">
    <property type="entry name" value="Ion_trans"/>
    <property type="match status" value="1"/>
</dbReference>
<feature type="transmembrane region" description="Helical" evidence="12">
    <location>
        <begin position="637"/>
        <end position="657"/>
    </location>
</feature>
<dbReference type="EMBL" id="OU895878">
    <property type="protein sequence ID" value="CAG9804407.1"/>
    <property type="molecule type" value="Genomic_DNA"/>
</dbReference>
<keyword evidence="8" id="KW-0406">Ion transport</keyword>